<sequence>MKNILIVEDDEHIQISLKEVLETKGYHVIQAYHYHEAMDHVCDDIHLIILDIQLPGGNGIALCRQIRKKYHMPILYLTCRNDEDTIVEGLNAGGDDYVCKPFGIKELLARIEALLRRIPVDEDIIYTADLKIDTKSYQVYKQGQLIDLGLIPYYILVHLVQHQGIVVTRQQLLMMIEHLTGHDLEDNTLSVHMKRLREKIGTYHGSYIETIRGVGYRWIQK</sequence>
<evidence type="ECO:0000256" key="6">
    <source>
        <dbReference type="PROSITE-ProRule" id="PRU00169"/>
    </source>
</evidence>
<keyword evidence="4 7" id="KW-0238">DNA-binding</keyword>
<evidence type="ECO:0000313" key="10">
    <source>
        <dbReference type="EMBL" id="MDM8195727.1"/>
    </source>
</evidence>
<feature type="modified residue" description="4-aspartylphosphate" evidence="6">
    <location>
        <position position="51"/>
    </location>
</feature>
<evidence type="ECO:0000256" key="5">
    <source>
        <dbReference type="ARBA" id="ARBA00023163"/>
    </source>
</evidence>
<dbReference type="RefSeq" id="WP_289527581.1">
    <property type="nucleotide sequence ID" value="NZ_JAUDCK010000014.1"/>
</dbReference>
<dbReference type="InterPro" id="IPR011006">
    <property type="entry name" value="CheY-like_superfamily"/>
</dbReference>
<evidence type="ECO:0000259" key="9">
    <source>
        <dbReference type="PROSITE" id="PS51755"/>
    </source>
</evidence>
<feature type="domain" description="OmpR/PhoB-type" evidence="9">
    <location>
        <begin position="122"/>
        <end position="220"/>
    </location>
</feature>
<gene>
    <name evidence="10" type="ORF">QUV98_05290</name>
</gene>
<evidence type="ECO:0000256" key="7">
    <source>
        <dbReference type="PROSITE-ProRule" id="PRU01091"/>
    </source>
</evidence>
<proteinExistence type="predicted"/>
<dbReference type="PROSITE" id="PS51755">
    <property type="entry name" value="OMPR_PHOB"/>
    <property type="match status" value="1"/>
</dbReference>
<comment type="caution">
    <text evidence="10">The sequence shown here is derived from an EMBL/GenBank/DDBJ whole genome shotgun (WGS) entry which is preliminary data.</text>
</comment>
<dbReference type="Gene3D" id="1.10.10.10">
    <property type="entry name" value="Winged helix-like DNA-binding domain superfamily/Winged helix DNA-binding domain"/>
    <property type="match status" value="1"/>
</dbReference>
<dbReference type="InterPro" id="IPR001867">
    <property type="entry name" value="OmpR/PhoB-type_DNA-bd"/>
</dbReference>
<evidence type="ECO:0000256" key="3">
    <source>
        <dbReference type="ARBA" id="ARBA00023015"/>
    </source>
</evidence>
<name>A0ABT7UHV3_9FIRM</name>
<dbReference type="EMBL" id="JAUDCK010000014">
    <property type="protein sequence ID" value="MDM8195727.1"/>
    <property type="molecule type" value="Genomic_DNA"/>
</dbReference>
<reference evidence="11" key="1">
    <citation type="submission" date="2023-06" db="EMBL/GenBank/DDBJ databases">
        <title>Identification and characterization of horizontal gene transfer across gut microbiota members of farm animals based on homology search.</title>
        <authorList>
            <person name="Zeman M."/>
            <person name="Kubasova T."/>
            <person name="Jahodarova E."/>
            <person name="Nykrynova M."/>
            <person name="Rychlik I."/>
        </authorList>
    </citation>
    <scope>NUCLEOTIDE SEQUENCE [LARGE SCALE GENOMIC DNA]</scope>
    <source>
        <strain evidence="11">ET341</strain>
    </source>
</reference>
<accession>A0ABT7UHV3</accession>
<dbReference type="PANTHER" id="PTHR48111">
    <property type="entry name" value="REGULATOR OF RPOS"/>
    <property type="match status" value="1"/>
</dbReference>
<keyword evidence="11" id="KW-1185">Reference proteome</keyword>
<dbReference type="InterPro" id="IPR036388">
    <property type="entry name" value="WH-like_DNA-bd_sf"/>
</dbReference>
<evidence type="ECO:0000256" key="1">
    <source>
        <dbReference type="ARBA" id="ARBA00022553"/>
    </source>
</evidence>
<keyword evidence="1 6" id="KW-0597">Phosphoprotein</keyword>
<dbReference type="Pfam" id="PF00486">
    <property type="entry name" value="Trans_reg_C"/>
    <property type="match status" value="1"/>
</dbReference>
<dbReference type="Gene3D" id="3.40.50.2300">
    <property type="match status" value="1"/>
</dbReference>
<evidence type="ECO:0000256" key="4">
    <source>
        <dbReference type="ARBA" id="ARBA00023125"/>
    </source>
</evidence>
<organism evidence="10 11">
    <name type="scientific">Massilimicrobiota timonensis</name>
    <dbReference type="NCBI Taxonomy" id="1776392"/>
    <lineage>
        <taxon>Bacteria</taxon>
        <taxon>Bacillati</taxon>
        <taxon>Bacillota</taxon>
        <taxon>Erysipelotrichia</taxon>
        <taxon>Erysipelotrichales</taxon>
        <taxon>Erysipelotrichaceae</taxon>
        <taxon>Massilimicrobiota</taxon>
    </lineage>
</organism>
<dbReference type="CDD" id="cd00383">
    <property type="entry name" value="trans_reg_C"/>
    <property type="match status" value="1"/>
</dbReference>
<evidence type="ECO:0000259" key="8">
    <source>
        <dbReference type="PROSITE" id="PS50110"/>
    </source>
</evidence>
<reference evidence="10 11" key="2">
    <citation type="submission" date="2023-06" db="EMBL/GenBank/DDBJ databases">
        <authorList>
            <person name="Zeman M."/>
            <person name="Kubasova T."/>
            <person name="Jahodarova E."/>
            <person name="Nykrynova M."/>
            <person name="Rychlik I."/>
        </authorList>
    </citation>
    <scope>NUCLEOTIDE SEQUENCE [LARGE SCALE GENOMIC DNA]</scope>
    <source>
        <strain evidence="10 11">ET341</strain>
    </source>
</reference>
<keyword evidence="5" id="KW-0804">Transcription</keyword>
<evidence type="ECO:0000313" key="11">
    <source>
        <dbReference type="Proteomes" id="UP001529275"/>
    </source>
</evidence>
<dbReference type="InterPro" id="IPR001789">
    <property type="entry name" value="Sig_transdc_resp-reg_receiver"/>
</dbReference>
<dbReference type="PROSITE" id="PS50110">
    <property type="entry name" value="RESPONSE_REGULATORY"/>
    <property type="match status" value="1"/>
</dbReference>
<keyword evidence="3" id="KW-0805">Transcription regulation</keyword>
<feature type="domain" description="Response regulatory" evidence="8">
    <location>
        <begin position="3"/>
        <end position="115"/>
    </location>
</feature>
<dbReference type="Proteomes" id="UP001529275">
    <property type="component" value="Unassembled WGS sequence"/>
</dbReference>
<dbReference type="Gene3D" id="6.10.250.690">
    <property type="match status" value="1"/>
</dbReference>
<dbReference type="Pfam" id="PF00072">
    <property type="entry name" value="Response_reg"/>
    <property type="match status" value="1"/>
</dbReference>
<feature type="DNA-binding region" description="OmpR/PhoB-type" evidence="7">
    <location>
        <begin position="122"/>
        <end position="220"/>
    </location>
</feature>
<evidence type="ECO:0000256" key="2">
    <source>
        <dbReference type="ARBA" id="ARBA00023012"/>
    </source>
</evidence>
<dbReference type="SUPFAM" id="SSF52172">
    <property type="entry name" value="CheY-like"/>
    <property type="match status" value="1"/>
</dbReference>
<dbReference type="PANTHER" id="PTHR48111:SF40">
    <property type="entry name" value="PHOSPHATE REGULON TRANSCRIPTIONAL REGULATORY PROTEIN PHOB"/>
    <property type="match status" value="1"/>
</dbReference>
<dbReference type="SUPFAM" id="SSF46894">
    <property type="entry name" value="C-terminal effector domain of the bipartite response regulators"/>
    <property type="match status" value="1"/>
</dbReference>
<dbReference type="SMART" id="SM00448">
    <property type="entry name" value="REC"/>
    <property type="match status" value="1"/>
</dbReference>
<dbReference type="SMART" id="SM00862">
    <property type="entry name" value="Trans_reg_C"/>
    <property type="match status" value="1"/>
</dbReference>
<dbReference type="InterPro" id="IPR016032">
    <property type="entry name" value="Sig_transdc_resp-reg_C-effctor"/>
</dbReference>
<dbReference type="InterPro" id="IPR039420">
    <property type="entry name" value="WalR-like"/>
</dbReference>
<keyword evidence="2" id="KW-0902">Two-component regulatory system</keyword>
<protein>
    <submittedName>
        <fullName evidence="10">Response regulator transcription factor</fullName>
    </submittedName>
</protein>